<comment type="subcellular location">
    <subcellularLocation>
        <location evidence="1 5 6">Nucleus</location>
    </subcellularLocation>
</comment>
<evidence type="ECO:0000256" key="2">
    <source>
        <dbReference type="ARBA" id="ARBA00023125"/>
    </source>
</evidence>
<dbReference type="InterPro" id="IPR050394">
    <property type="entry name" value="Homeobox_NK-like"/>
</dbReference>
<dbReference type="PRINTS" id="PR00024">
    <property type="entry name" value="HOMEOBOX"/>
</dbReference>
<feature type="DNA-binding region" description="Homeobox" evidence="5">
    <location>
        <begin position="251"/>
        <end position="310"/>
    </location>
</feature>
<dbReference type="PROSITE" id="PS00027">
    <property type="entry name" value="HOMEOBOX_1"/>
    <property type="match status" value="1"/>
</dbReference>
<dbReference type="PROSITE" id="PS50071">
    <property type="entry name" value="HOMEOBOX_2"/>
    <property type="match status" value="1"/>
</dbReference>
<feature type="region of interest" description="Disordered" evidence="7">
    <location>
        <begin position="532"/>
        <end position="556"/>
    </location>
</feature>
<keyword evidence="2 5" id="KW-0238">DNA-binding</keyword>
<protein>
    <submittedName>
        <fullName evidence="9">Homeobox domain-containing protein</fullName>
    </submittedName>
</protein>
<accession>A0A5K3EQ93</accession>
<feature type="compositionally biased region" description="Polar residues" evidence="7">
    <location>
        <begin position="358"/>
        <end position="374"/>
    </location>
</feature>
<name>A0A5K3EQ93_MESCO</name>
<evidence type="ECO:0000256" key="4">
    <source>
        <dbReference type="ARBA" id="ARBA00023242"/>
    </source>
</evidence>
<reference evidence="9" key="1">
    <citation type="submission" date="2019-11" db="UniProtKB">
        <authorList>
            <consortium name="WormBaseParasite"/>
        </authorList>
    </citation>
    <scope>IDENTIFICATION</scope>
</reference>
<proteinExistence type="predicted"/>
<organism evidence="9">
    <name type="scientific">Mesocestoides corti</name>
    <name type="common">Flatworm</name>
    <dbReference type="NCBI Taxonomy" id="53468"/>
    <lineage>
        <taxon>Eukaryota</taxon>
        <taxon>Metazoa</taxon>
        <taxon>Spiralia</taxon>
        <taxon>Lophotrochozoa</taxon>
        <taxon>Platyhelminthes</taxon>
        <taxon>Cestoda</taxon>
        <taxon>Eucestoda</taxon>
        <taxon>Cyclophyllidea</taxon>
        <taxon>Mesocestoididae</taxon>
        <taxon>Mesocestoides</taxon>
    </lineage>
</organism>
<keyword evidence="3 5" id="KW-0371">Homeobox</keyword>
<feature type="compositionally biased region" description="Polar residues" evidence="7">
    <location>
        <begin position="330"/>
        <end position="340"/>
    </location>
</feature>
<sequence>TPSPSRVRTVAVAKGRREREKVSVRWREAERVTLLNASHQRIPSIDELPPMDQAQVQKRHQASPSPPKLTERETEISDEEEAYHEAEKRICLDDTDPESADSHVHGVGHSLVESEQVKSETVPRSFLIQDLLQASMDTCVEAATKADIIAPSLYQNIFHLEQLRKTSSSPAETKQHNVDGECESLDKSHLTDLESGASSLQEDDDTGTDPKLLYGQTTANDWSSQPRENSIADVTVSNGSGGATPSGIRKARRARTAFTYEQLVTLENKFKSTRYLSVYERLNLALSLNLTETQVKIWFQNRRTKWKKQNPGKDVNSPTAYSPPTVYSGGKNTSNPGNTGAFPNQDFIAPYLQNAQTFSAQRPPSETGVRTSSPKSEESGKTVADDMRPFMQSQYINVVESYSSTSQKSMPSALSEEPTFRDHSGSELVEKSHLLESMPSVPESSPGQTDSQATFLLKAASIAAAAIASVKNDDFSGMVDGMPSLLPPPPLINWRDLFSPETIAPMFCQPWYLAATALSSLKQDRVSNSAAGNVGGGNGGNSVTQPPTPVFNWSGC</sequence>
<dbReference type="SUPFAM" id="SSF46689">
    <property type="entry name" value="Homeodomain-like"/>
    <property type="match status" value="1"/>
</dbReference>
<keyword evidence="4 5" id="KW-0539">Nucleus</keyword>
<dbReference type="AlphaFoldDB" id="A0A5K3EQ93"/>
<dbReference type="Gene3D" id="1.10.10.60">
    <property type="entry name" value="Homeodomain-like"/>
    <property type="match status" value="1"/>
</dbReference>
<dbReference type="WBParaSite" id="MCU_002277-RA">
    <property type="protein sequence ID" value="MCU_002277-RA"/>
    <property type="gene ID" value="MCU_002277"/>
</dbReference>
<feature type="region of interest" description="Disordered" evidence="7">
    <location>
        <begin position="306"/>
        <end position="340"/>
    </location>
</feature>
<evidence type="ECO:0000256" key="1">
    <source>
        <dbReference type="ARBA" id="ARBA00004123"/>
    </source>
</evidence>
<dbReference type="GO" id="GO:0000978">
    <property type="term" value="F:RNA polymerase II cis-regulatory region sequence-specific DNA binding"/>
    <property type="evidence" value="ECO:0007669"/>
    <property type="project" value="TreeGrafter"/>
</dbReference>
<evidence type="ECO:0000256" key="3">
    <source>
        <dbReference type="ARBA" id="ARBA00023155"/>
    </source>
</evidence>
<dbReference type="Pfam" id="PF00046">
    <property type="entry name" value="Homeodomain"/>
    <property type="match status" value="1"/>
</dbReference>
<feature type="region of interest" description="Disordered" evidence="7">
    <location>
        <begin position="37"/>
        <end position="75"/>
    </location>
</feature>
<dbReference type="InterPro" id="IPR017970">
    <property type="entry name" value="Homeobox_CS"/>
</dbReference>
<dbReference type="SMART" id="SM00389">
    <property type="entry name" value="HOX"/>
    <property type="match status" value="1"/>
</dbReference>
<evidence type="ECO:0000256" key="7">
    <source>
        <dbReference type="SAM" id="MobiDB-lite"/>
    </source>
</evidence>
<dbReference type="PANTHER" id="PTHR24340:SF37">
    <property type="entry name" value="HOMEOBOX PROTEIN SLOU"/>
    <property type="match status" value="1"/>
</dbReference>
<dbReference type="GO" id="GO:0030154">
    <property type="term" value="P:cell differentiation"/>
    <property type="evidence" value="ECO:0007669"/>
    <property type="project" value="TreeGrafter"/>
</dbReference>
<feature type="region of interest" description="Disordered" evidence="7">
    <location>
        <begin position="358"/>
        <end position="383"/>
    </location>
</feature>
<evidence type="ECO:0000259" key="8">
    <source>
        <dbReference type="PROSITE" id="PS50071"/>
    </source>
</evidence>
<dbReference type="PANTHER" id="PTHR24340">
    <property type="entry name" value="HOMEOBOX PROTEIN NKX"/>
    <property type="match status" value="1"/>
</dbReference>
<dbReference type="CDD" id="cd00086">
    <property type="entry name" value="homeodomain"/>
    <property type="match status" value="1"/>
</dbReference>
<evidence type="ECO:0000256" key="6">
    <source>
        <dbReference type="RuleBase" id="RU000682"/>
    </source>
</evidence>
<dbReference type="GO" id="GO:0005634">
    <property type="term" value="C:nucleus"/>
    <property type="evidence" value="ECO:0007669"/>
    <property type="project" value="UniProtKB-SubCell"/>
</dbReference>
<evidence type="ECO:0000256" key="5">
    <source>
        <dbReference type="PROSITE-ProRule" id="PRU00108"/>
    </source>
</evidence>
<dbReference type="GO" id="GO:0000981">
    <property type="term" value="F:DNA-binding transcription factor activity, RNA polymerase II-specific"/>
    <property type="evidence" value="ECO:0007669"/>
    <property type="project" value="InterPro"/>
</dbReference>
<evidence type="ECO:0000313" key="9">
    <source>
        <dbReference type="WBParaSite" id="MCU_002277-RA"/>
    </source>
</evidence>
<feature type="domain" description="Homeobox" evidence="8">
    <location>
        <begin position="249"/>
        <end position="309"/>
    </location>
</feature>
<dbReference type="InterPro" id="IPR001356">
    <property type="entry name" value="HD"/>
</dbReference>
<dbReference type="InterPro" id="IPR020479">
    <property type="entry name" value="HD_metazoa"/>
</dbReference>
<dbReference type="InterPro" id="IPR009057">
    <property type="entry name" value="Homeodomain-like_sf"/>
</dbReference>